<protein>
    <submittedName>
        <fullName evidence="2">Uncharacterized protein</fullName>
    </submittedName>
</protein>
<evidence type="ECO:0000256" key="1">
    <source>
        <dbReference type="SAM" id="MobiDB-lite"/>
    </source>
</evidence>
<organism evidence="2 3">
    <name type="scientific">Bodo saltans</name>
    <name type="common">Flagellated protozoan</name>
    <dbReference type="NCBI Taxonomy" id="75058"/>
    <lineage>
        <taxon>Eukaryota</taxon>
        <taxon>Discoba</taxon>
        <taxon>Euglenozoa</taxon>
        <taxon>Kinetoplastea</taxon>
        <taxon>Metakinetoplastina</taxon>
        <taxon>Eubodonida</taxon>
        <taxon>Bodonidae</taxon>
        <taxon>Bodo</taxon>
    </lineage>
</organism>
<keyword evidence="3" id="KW-1185">Reference proteome</keyword>
<evidence type="ECO:0000313" key="3">
    <source>
        <dbReference type="Proteomes" id="UP000051952"/>
    </source>
</evidence>
<dbReference type="Proteomes" id="UP000051952">
    <property type="component" value="Unassembled WGS sequence"/>
</dbReference>
<feature type="region of interest" description="Disordered" evidence="1">
    <location>
        <begin position="147"/>
        <end position="180"/>
    </location>
</feature>
<accession>A0A0S4J531</accession>
<gene>
    <name evidence="2" type="ORF">BSAL_93535</name>
</gene>
<name>A0A0S4J531_BODSA</name>
<sequence length="266" mass="30308">MNMTQILHDVDHDDDDILQYQNFQTFLPDEPDPIITDNTITETPFSQKCIPPKRPRTDPKALDPIINAGGIDIKAISTALTIKTFQDILNLLDANAWQLPNIDKKVIYSHLHSSIIRSALQDKAFQRCNQGNIEMFINTFTTTKSDASTERLIGHPPALNHMSKQRSRDAPPRGPRLSLPSTSTLLRTLQKVCADVAASDLFYSESDFKNFYPQIPLPPQDTQIFRNRQHRRRTHPIILHHARARTGMGQKRINRASRELGSDNKR</sequence>
<dbReference type="EMBL" id="CYKH01001322">
    <property type="protein sequence ID" value="CUG86516.1"/>
    <property type="molecule type" value="Genomic_DNA"/>
</dbReference>
<reference evidence="3" key="1">
    <citation type="submission" date="2015-09" db="EMBL/GenBank/DDBJ databases">
        <authorList>
            <consortium name="Pathogen Informatics"/>
        </authorList>
    </citation>
    <scope>NUCLEOTIDE SEQUENCE [LARGE SCALE GENOMIC DNA]</scope>
    <source>
        <strain evidence="3">Lake Konstanz</strain>
    </source>
</reference>
<feature type="region of interest" description="Disordered" evidence="1">
    <location>
        <begin position="244"/>
        <end position="266"/>
    </location>
</feature>
<dbReference type="VEuPathDB" id="TriTrypDB:BSAL_93535"/>
<dbReference type="AlphaFoldDB" id="A0A0S4J531"/>
<feature type="compositionally biased region" description="Basic and acidic residues" evidence="1">
    <location>
        <begin position="256"/>
        <end position="266"/>
    </location>
</feature>
<proteinExistence type="predicted"/>
<evidence type="ECO:0000313" key="2">
    <source>
        <dbReference type="EMBL" id="CUG86516.1"/>
    </source>
</evidence>